<dbReference type="Proteomes" id="UP000011115">
    <property type="component" value="Unassembled WGS sequence"/>
</dbReference>
<sequence>MYLQPDSWSPLILLWLKMLHYVNIIDHVLQISTSLLLVLGSSPSSNEFFLFSLLLMLSMLDLSDVFADCL</sequence>
<dbReference type="AlphaFoldDB" id="M1BVT0"/>
<dbReference type="Gramene" id="PGSC0003DMT400054054">
    <property type="protein sequence ID" value="PGSC0003DMT400054054"/>
    <property type="gene ID" value="PGSC0003DMG400020966"/>
</dbReference>
<proteinExistence type="predicted"/>
<accession>M1BVT0</accession>
<dbReference type="EnsemblPlants" id="PGSC0003DMT400054054">
    <property type="protein sequence ID" value="PGSC0003DMT400054054"/>
    <property type="gene ID" value="PGSC0003DMG400020966"/>
</dbReference>
<keyword evidence="2" id="KW-1185">Reference proteome</keyword>
<dbReference type="HOGENOM" id="CLU_2762794_0_0_1"/>
<organism evidence="1 2">
    <name type="scientific">Solanum tuberosum</name>
    <name type="common">Potato</name>
    <dbReference type="NCBI Taxonomy" id="4113"/>
    <lineage>
        <taxon>Eukaryota</taxon>
        <taxon>Viridiplantae</taxon>
        <taxon>Streptophyta</taxon>
        <taxon>Embryophyta</taxon>
        <taxon>Tracheophyta</taxon>
        <taxon>Spermatophyta</taxon>
        <taxon>Magnoliopsida</taxon>
        <taxon>eudicotyledons</taxon>
        <taxon>Gunneridae</taxon>
        <taxon>Pentapetalae</taxon>
        <taxon>asterids</taxon>
        <taxon>lamiids</taxon>
        <taxon>Solanales</taxon>
        <taxon>Solanaceae</taxon>
        <taxon>Solanoideae</taxon>
        <taxon>Solaneae</taxon>
        <taxon>Solanum</taxon>
    </lineage>
</organism>
<reference evidence="2" key="1">
    <citation type="journal article" date="2011" name="Nature">
        <title>Genome sequence and analysis of the tuber crop potato.</title>
        <authorList>
            <consortium name="The Potato Genome Sequencing Consortium"/>
        </authorList>
    </citation>
    <scope>NUCLEOTIDE SEQUENCE [LARGE SCALE GENOMIC DNA]</scope>
    <source>
        <strain evidence="2">cv. DM1-3 516 R44</strain>
    </source>
</reference>
<dbReference type="EnsemblPlants" id="PGSC0003DMT400054060">
    <property type="protein sequence ID" value="PGSC0003DMT400054060"/>
    <property type="gene ID" value="PGSC0003DMG400020966"/>
</dbReference>
<dbReference type="PaxDb" id="4113-PGSC0003DMT400054054"/>
<dbReference type="Gramene" id="PGSC0003DMT400054060">
    <property type="protein sequence ID" value="PGSC0003DMT400054060"/>
    <property type="gene ID" value="PGSC0003DMG400020966"/>
</dbReference>
<dbReference type="InParanoid" id="M1BVT0"/>
<reference evidence="1" key="2">
    <citation type="submission" date="2015-06" db="UniProtKB">
        <authorList>
            <consortium name="EnsemblPlants"/>
        </authorList>
    </citation>
    <scope>IDENTIFICATION</scope>
    <source>
        <strain evidence="1">DM1-3 516 R44</strain>
    </source>
</reference>
<evidence type="ECO:0000313" key="1">
    <source>
        <dbReference type="EnsemblPlants" id="PGSC0003DMT400054054"/>
    </source>
</evidence>
<protein>
    <submittedName>
        <fullName evidence="1">Uncharacterized protein</fullName>
    </submittedName>
</protein>
<name>M1BVT0_SOLTU</name>
<evidence type="ECO:0000313" key="2">
    <source>
        <dbReference type="Proteomes" id="UP000011115"/>
    </source>
</evidence>